<comment type="caution">
    <text evidence="1">The sequence shown here is derived from an EMBL/GenBank/DDBJ whole genome shotgun (WGS) entry which is preliminary data.</text>
</comment>
<protein>
    <submittedName>
        <fullName evidence="1">Uncharacterized protein</fullName>
    </submittedName>
</protein>
<dbReference type="STRING" id="661399.AQJ67_43390"/>
<gene>
    <name evidence="1" type="ORF">AQJ67_43390</name>
</gene>
<dbReference type="RefSeq" id="WP_062725566.1">
    <property type="nucleotide sequence ID" value="NZ_KQ948951.1"/>
</dbReference>
<sequence length="112" mass="13035">MDEAYATEQWVDLHAEFDTFADYVPDFVLQILRQGFQRAEPQHPPQGDRFEKLGIDMWTEVVGSMFLGHPVDEDATLLQSPAHCFRTGHGNRLVEQWGIDERLIQYFLLKRA</sequence>
<evidence type="ECO:0000313" key="1">
    <source>
        <dbReference type="EMBL" id="KUN90903.1"/>
    </source>
</evidence>
<keyword evidence="2" id="KW-1185">Reference proteome</keyword>
<evidence type="ECO:0000313" key="2">
    <source>
        <dbReference type="Proteomes" id="UP000053429"/>
    </source>
</evidence>
<accession>A0A101TED6</accession>
<dbReference type="Proteomes" id="UP000053429">
    <property type="component" value="Unassembled WGS sequence"/>
</dbReference>
<dbReference type="EMBL" id="LMWY01000070">
    <property type="protein sequence ID" value="KUN90903.1"/>
    <property type="molecule type" value="Genomic_DNA"/>
</dbReference>
<organism evidence="1 2">
    <name type="scientific">Streptomyces caeruleatus</name>
    <dbReference type="NCBI Taxonomy" id="661399"/>
    <lineage>
        <taxon>Bacteria</taxon>
        <taxon>Bacillati</taxon>
        <taxon>Actinomycetota</taxon>
        <taxon>Actinomycetes</taxon>
        <taxon>Kitasatosporales</taxon>
        <taxon>Streptomycetaceae</taxon>
        <taxon>Streptomyces</taxon>
    </lineage>
</organism>
<dbReference type="AlphaFoldDB" id="A0A101TED6"/>
<reference evidence="1 2" key="1">
    <citation type="submission" date="2015-10" db="EMBL/GenBank/DDBJ databases">
        <title>Draft genome sequence of Streptomyces caeruleatus NRRL B-24802, type strain for the species Streptomyces caeruleatus.</title>
        <authorList>
            <person name="Ruckert C."/>
            <person name="Winkler A."/>
            <person name="Kalinowski J."/>
            <person name="Kampfer P."/>
            <person name="Glaeser S."/>
        </authorList>
    </citation>
    <scope>NUCLEOTIDE SEQUENCE [LARGE SCALE GENOMIC DNA]</scope>
    <source>
        <strain evidence="1 2">NRRL B-24802</strain>
    </source>
</reference>
<proteinExistence type="predicted"/>
<name>A0A101TED6_9ACTN</name>